<dbReference type="AlphaFoldDB" id="A0A367KL22"/>
<dbReference type="Proteomes" id="UP000253551">
    <property type="component" value="Unassembled WGS sequence"/>
</dbReference>
<accession>A0A367KL22</accession>
<evidence type="ECO:0000313" key="2">
    <source>
        <dbReference type="Proteomes" id="UP000253551"/>
    </source>
</evidence>
<evidence type="ECO:0000313" key="1">
    <source>
        <dbReference type="EMBL" id="RCI02934.1"/>
    </source>
</evidence>
<gene>
    <name evidence="1" type="ORF">CU098_003797</name>
</gene>
<organism evidence="1 2">
    <name type="scientific">Rhizopus stolonifer</name>
    <name type="common">Rhizopus nigricans</name>
    <dbReference type="NCBI Taxonomy" id="4846"/>
    <lineage>
        <taxon>Eukaryota</taxon>
        <taxon>Fungi</taxon>
        <taxon>Fungi incertae sedis</taxon>
        <taxon>Mucoromycota</taxon>
        <taxon>Mucoromycotina</taxon>
        <taxon>Mucoromycetes</taxon>
        <taxon>Mucorales</taxon>
        <taxon>Mucorineae</taxon>
        <taxon>Rhizopodaceae</taxon>
        <taxon>Rhizopus</taxon>
    </lineage>
</organism>
<sequence>MNFDPSKSELWDLQKLILVEDQNEFNLLENELWEQSYLYQNGQCQKKEKRGLRKSGEDKNRIFHNNFKRIARKDWKAVDALAYYLHQNIPVKNSYDLIEIALEKEMEERKTSITPGNNLMKELK</sequence>
<proteinExistence type="predicted"/>
<keyword evidence="2" id="KW-1185">Reference proteome</keyword>
<reference evidence="1 2" key="1">
    <citation type="journal article" date="2018" name="G3 (Bethesda)">
        <title>Phylogenetic and Phylogenomic Definition of Rhizopus Species.</title>
        <authorList>
            <person name="Gryganskyi A.P."/>
            <person name="Golan J."/>
            <person name="Dolatabadi S."/>
            <person name="Mondo S."/>
            <person name="Robb S."/>
            <person name="Idnurm A."/>
            <person name="Muszewska A."/>
            <person name="Steczkiewicz K."/>
            <person name="Masonjones S."/>
            <person name="Liao H.L."/>
            <person name="Gajdeczka M.T."/>
            <person name="Anike F."/>
            <person name="Vuek A."/>
            <person name="Anishchenko I.M."/>
            <person name="Voigt K."/>
            <person name="de Hoog G.S."/>
            <person name="Smith M.E."/>
            <person name="Heitman J."/>
            <person name="Vilgalys R."/>
            <person name="Stajich J.E."/>
        </authorList>
    </citation>
    <scope>NUCLEOTIDE SEQUENCE [LARGE SCALE GENOMIC DNA]</scope>
    <source>
        <strain evidence="1 2">LSU 92-RS-03</strain>
    </source>
</reference>
<dbReference type="EMBL" id="PJQM01001205">
    <property type="protein sequence ID" value="RCI02934.1"/>
    <property type="molecule type" value="Genomic_DNA"/>
</dbReference>
<feature type="non-terminal residue" evidence="1">
    <location>
        <position position="124"/>
    </location>
</feature>
<comment type="caution">
    <text evidence="1">The sequence shown here is derived from an EMBL/GenBank/DDBJ whole genome shotgun (WGS) entry which is preliminary data.</text>
</comment>
<protein>
    <submittedName>
        <fullName evidence="1">Uncharacterized protein</fullName>
    </submittedName>
</protein>
<name>A0A367KL22_RHIST</name>